<keyword evidence="1" id="KW-0812">Transmembrane</keyword>
<comment type="caution">
    <text evidence="3">The sequence shown here is derived from an EMBL/GenBank/DDBJ whole genome shotgun (WGS) entry which is preliminary data.</text>
</comment>
<gene>
    <name evidence="3" type="ORF">QBC33DRAFT_473988</name>
</gene>
<feature type="chain" id="PRO_5042537966" evidence="2">
    <location>
        <begin position="24"/>
        <end position="122"/>
    </location>
</feature>
<organism evidence="3 4">
    <name type="scientific">Phialemonium atrogriseum</name>
    <dbReference type="NCBI Taxonomy" id="1093897"/>
    <lineage>
        <taxon>Eukaryota</taxon>
        <taxon>Fungi</taxon>
        <taxon>Dikarya</taxon>
        <taxon>Ascomycota</taxon>
        <taxon>Pezizomycotina</taxon>
        <taxon>Sordariomycetes</taxon>
        <taxon>Sordariomycetidae</taxon>
        <taxon>Cephalothecales</taxon>
        <taxon>Cephalothecaceae</taxon>
        <taxon>Phialemonium</taxon>
    </lineage>
</organism>
<sequence>MSARVSDVLGMVLLGFNVLCIQAHMTDRFTPGFSRNLAEKLPQHNRVLFRWAGVSDSTLRAFFISLNLLFAVFLVIPSYRTLGLKIAVGGCCIGFYSDLKLGESPIPHLILFGLIGSALYLA</sequence>
<feature type="transmembrane region" description="Helical" evidence="1">
    <location>
        <begin position="105"/>
        <end position="121"/>
    </location>
</feature>
<evidence type="ECO:0000313" key="3">
    <source>
        <dbReference type="EMBL" id="KAK1766628.1"/>
    </source>
</evidence>
<proteinExistence type="predicted"/>
<feature type="signal peptide" evidence="2">
    <location>
        <begin position="1"/>
        <end position="23"/>
    </location>
</feature>
<protein>
    <submittedName>
        <fullName evidence="3">Uncharacterized protein</fullName>
    </submittedName>
</protein>
<reference evidence="3" key="1">
    <citation type="submission" date="2023-06" db="EMBL/GenBank/DDBJ databases">
        <title>Genome-scale phylogeny and comparative genomics of the fungal order Sordariales.</title>
        <authorList>
            <consortium name="Lawrence Berkeley National Laboratory"/>
            <person name="Hensen N."/>
            <person name="Bonometti L."/>
            <person name="Westerberg I."/>
            <person name="Brannstrom I.O."/>
            <person name="Guillou S."/>
            <person name="Cros-Aarteil S."/>
            <person name="Calhoun S."/>
            <person name="Haridas S."/>
            <person name="Kuo A."/>
            <person name="Mondo S."/>
            <person name="Pangilinan J."/>
            <person name="Riley R."/>
            <person name="Labutti K."/>
            <person name="Andreopoulos B."/>
            <person name="Lipzen A."/>
            <person name="Chen C."/>
            <person name="Yanf M."/>
            <person name="Daum C."/>
            <person name="Ng V."/>
            <person name="Clum A."/>
            <person name="Steindorff A."/>
            <person name="Ohm R."/>
            <person name="Martin F."/>
            <person name="Silar P."/>
            <person name="Natvig D."/>
            <person name="Lalanne C."/>
            <person name="Gautier V."/>
            <person name="Ament-Velasquez S.L."/>
            <person name="Kruys A."/>
            <person name="Hutchinson M.I."/>
            <person name="Powell A.J."/>
            <person name="Barry K."/>
            <person name="Miller A.N."/>
            <person name="Grigoriev I.V."/>
            <person name="Debuchy R."/>
            <person name="Gladieux P."/>
            <person name="Thoren M.H."/>
            <person name="Johannesson H."/>
        </authorList>
    </citation>
    <scope>NUCLEOTIDE SEQUENCE</scope>
    <source>
        <strain evidence="3">8032-3</strain>
    </source>
</reference>
<accession>A0AAJ0BY39</accession>
<feature type="transmembrane region" description="Helical" evidence="1">
    <location>
        <begin position="57"/>
        <end position="75"/>
    </location>
</feature>
<keyword evidence="1" id="KW-1133">Transmembrane helix</keyword>
<evidence type="ECO:0000313" key="4">
    <source>
        <dbReference type="Proteomes" id="UP001244011"/>
    </source>
</evidence>
<dbReference type="Proteomes" id="UP001244011">
    <property type="component" value="Unassembled WGS sequence"/>
</dbReference>
<keyword evidence="4" id="KW-1185">Reference proteome</keyword>
<dbReference type="EMBL" id="MU839011">
    <property type="protein sequence ID" value="KAK1766628.1"/>
    <property type="molecule type" value="Genomic_DNA"/>
</dbReference>
<dbReference type="AlphaFoldDB" id="A0AAJ0BY39"/>
<dbReference type="GeneID" id="85308409"/>
<evidence type="ECO:0000256" key="2">
    <source>
        <dbReference type="SAM" id="SignalP"/>
    </source>
</evidence>
<keyword evidence="2" id="KW-0732">Signal</keyword>
<dbReference type="RefSeq" id="XP_060282841.1">
    <property type="nucleotide sequence ID" value="XM_060425222.1"/>
</dbReference>
<evidence type="ECO:0000256" key="1">
    <source>
        <dbReference type="SAM" id="Phobius"/>
    </source>
</evidence>
<name>A0AAJ0BY39_9PEZI</name>
<keyword evidence="1" id="KW-0472">Membrane</keyword>